<dbReference type="InterPro" id="IPR011009">
    <property type="entry name" value="Kinase-like_dom_sf"/>
</dbReference>
<evidence type="ECO:0000313" key="13">
    <source>
        <dbReference type="EMBL" id="KAJ8759596.1"/>
    </source>
</evidence>
<dbReference type="PROSITE" id="PS00108">
    <property type="entry name" value="PROTEIN_KINASE_ST"/>
    <property type="match status" value="1"/>
</dbReference>
<dbReference type="PROSITE" id="PS00107">
    <property type="entry name" value="PROTEIN_KINASE_ATP"/>
    <property type="match status" value="1"/>
</dbReference>
<evidence type="ECO:0000256" key="6">
    <source>
        <dbReference type="ARBA" id="ARBA00022777"/>
    </source>
</evidence>
<dbReference type="Proteomes" id="UP001159364">
    <property type="component" value="Linkage Group LG07"/>
</dbReference>
<dbReference type="PANTHER" id="PTHR45637">
    <property type="entry name" value="FLIPPASE KINASE 1-RELATED"/>
    <property type="match status" value="1"/>
</dbReference>
<evidence type="ECO:0000256" key="11">
    <source>
        <dbReference type="RuleBase" id="RU000304"/>
    </source>
</evidence>
<keyword evidence="7 10" id="KW-0067">ATP-binding</keyword>
<dbReference type="FunFam" id="1.10.510.10:FF:000294">
    <property type="entry name" value="Serine/threonine-protein kinase OXI1"/>
    <property type="match status" value="1"/>
</dbReference>
<keyword evidence="5 10" id="KW-0547">Nucleotide-binding</keyword>
<dbReference type="Gene3D" id="3.30.200.20">
    <property type="entry name" value="Phosphorylase Kinase, domain 1"/>
    <property type="match status" value="1"/>
</dbReference>
<reference evidence="13 14" key="1">
    <citation type="submission" date="2021-09" db="EMBL/GenBank/DDBJ databases">
        <title>Genomic insights and catalytic innovation underlie evolution of tropane alkaloids biosynthesis.</title>
        <authorList>
            <person name="Wang Y.-J."/>
            <person name="Tian T."/>
            <person name="Huang J.-P."/>
            <person name="Huang S.-X."/>
        </authorList>
    </citation>
    <scope>NUCLEOTIDE SEQUENCE [LARGE SCALE GENOMIC DNA]</scope>
    <source>
        <strain evidence="13">KIB-2018</strain>
        <tissue evidence="13">Leaf</tissue>
    </source>
</reference>
<dbReference type="InterPro" id="IPR008271">
    <property type="entry name" value="Ser/Thr_kinase_AS"/>
</dbReference>
<feature type="binding site" evidence="10">
    <location>
        <position position="55"/>
    </location>
    <ligand>
        <name>ATP</name>
        <dbReference type="ChEBI" id="CHEBI:30616"/>
    </ligand>
</feature>
<comment type="catalytic activity">
    <reaction evidence="8">
        <text>L-threonyl-[protein] + ATP = O-phospho-L-threonyl-[protein] + ADP + H(+)</text>
        <dbReference type="Rhea" id="RHEA:46608"/>
        <dbReference type="Rhea" id="RHEA-COMP:11060"/>
        <dbReference type="Rhea" id="RHEA-COMP:11605"/>
        <dbReference type="ChEBI" id="CHEBI:15378"/>
        <dbReference type="ChEBI" id="CHEBI:30013"/>
        <dbReference type="ChEBI" id="CHEBI:30616"/>
        <dbReference type="ChEBI" id="CHEBI:61977"/>
        <dbReference type="ChEBI" id="CHEBI:456216"/>
        <dbReference type="EC" id="2.7.11.1"/>
    </reaction>
</comment>
<keyword evidence="6" id="KW-0418">Kinase</keyword>
<accession>A0AAV8SYP6</accession>
<dbReference type="InterPro" id="IPR017441">
    <property type="entry name" value="Protein_kinase_ATP_BS"/>
</dbReference>
<evidence type="ECO:0000256" key="8">
    <source>
        <dbReference type="ARBA" id="ARBA00047899"/>
    </source>
</evidence>
<evidence type="ECO:0000256" key="3">
    <source>
        <dbReference type="ARBA" id="ARBA00022527"/>
    </source>
</evidence>
<dbReference type="Gene3D" id="1.10.510.10">
    <property type="entry name" value="Transferase(Phosphotransferase) domain 1"/>
    <property type="match status" value="1"/>
</dbReference>
<evidence type="ECO:0000256" key="7">
    <source>
        <dbReference type="ARBA" id="ARBA00022840"/>
    </source>
</evidence>
<dbReference type="SMART" id="SM00220">
    <property type="entry name" value="S_TKc"/>
    <property type="match status" value="1"/>
</dbReference>
<dbReference type="EMBL" id="JAIWQS010000007">
    <property type="protein sequence ID" value="KAJ8759596.1"/>
    <property type="molecule type" value="Genomic_DNA"/>
</dbReference>
<proteinExistence type="inferred from homology"/>
<comment type="caution">
    <text evidence="13">The sequence shown here is derived from an EMBL/GenBank/DDBJ whole genome shotgun (WGS) entry which is preliminary data.</text>
</comment>
<evidence type="ECO:0000256" key="1">
    <source>
        <dbReference type="ARBA" id="ARBA00009903"/>
    </source>
</evidence>
<name>A0AAV8SYP6_9ROSI</name>
<dbReference type="EC" id="2.7.11.1" evidence="2"/>
<dbReference type="AlphaFoldDB" id="A0AAV8SYP6"/>
<gene>
    <name evidence="13" type="ORF">K2173_008776</name>
</gene>
<dbReference type="Pfam" id="PF00069">
    <property type="entry name" value="Pkinase"/>
    <property type="match status" value="2"/>
</dbReference>
<evidence type="ECO:0000259" key="12">
    <source>
        <dbReference type="PROSITE" id="PS50011"/>
    </source>
</evidence>
<comment type="catalytic activity">
    <reaction evidence="9">
        <text>L-seryl-[protein] + ATP = O-phospho-L-seryl-[protein] + ADP + H(+)</text>
        <dbReference type="Rhea" id="RHEA:17989"/>
        <dbReference type="Rhea" id="RHEA-COMP:9863"/>
        <dbReference type="Rhea" id="RHEA-COMP:11604"/>
        <dbReference type="ChEBI" id="CHEBI:15378"/>
        <dbReference type="ChEBI" id="CHEBI:29999"/>
        <dbReference type="ChEBI" id="CHEBI:30616"/>
        <dbReference type="ChEBI" id="CHEBI:83421"/>
        <dbReference type="ChEBI" id="CHEBI:456216"/>
        <dbReference type="EC" id="2.7.11.1"/>
    </reaction>
</comment>
<keyword evidence="3 11" id="KW-0723">Serine/threonine-protein kinase</keyword>
<comment type="similarity">
    <text evidence="1">Belongs to the protein kinase superfamily. AGC Ser/Thr protein kinase family.</text>
</comment>
<keyword evidence="4" id="KW-0808">Transferase</keyword>
<sequence length="418" mass="47979">MEKRPPQEQRQQVLTDIDLDNLRATKVLGKGAMGTVFLAYDQTRDPASRTPFALKVVEKSSLNNKFEAERRARWEIQVLAKLAACNANPFLPHLLSSFENSDFLAWAVPFCPGGDLNVLRHRQTDRVFSPAVVRFYLAEIVCALEHLHDMGIVYRDLKPENILVQQSGHVTLTDFDLSRSLTKPRIETLLSSNHRRYEHQPVNAQRKHNRRNMSRWFPVVPNNDKKGLKKTNSARVSPVGRRKQSFVEGERSNSFVGTEEYVSPEVVRGDGHEFAVDWWALGILSYEMLYGTTPFKGKNRKETFRNVLMKQPGFVGKRNDLTDLIERLLEKDPTRRLGYQGGAGEIKEHVFFKGVQWELLTEVSRPPCIPLRDEFDTTGNVTTGWLDIKEYFQNLRAPPSIPPSPSYECQKKMSFTEF</sequence>
<keyword evidence="14" id="KW-1185">Reference proteome</keyword>
<evidence type="ECO:0000256" key="10">
    <source>
        <dbReference type="PROSITE-ProRule" id="PRU10141"/>
    </source>
</evidence>
<evidence type="ECO:0000256" key="5">
    <source>
        <dbReference type="ARBA" id="ARBA00022741"/>
    </source>
</evidence>
<dbReference type="PROSITE" id="PS50011">
    <property type="entry name" value="PROTEIN_KINASE_DOM"/>
    <property type="match status" value="1"/>
</dbReference>
<dbReference type="SUPFAM" id="SSF56112">
    <property type="entry name" value="Protein kinase-like (PK-like)"/>
    <property type="match status" value="1"/>
</dbReference>
<dbReference type="GO" id="GO:0004674">
    <property type="term" value="F:protein serine/threonine kinase activity"/>
    <property type="evidence" value="ECO:0007669"/>
    <property type="project" value="UniProtKB-KW"/>
</dbReference>
<evidence type="ECO:0000256" key="4">
    <source>
        <dbReference type="ARBA" id="ARBA00022679"/>
    </source>
</evidence>
<dbReference type="GO" id="GO:0005524">
    <property type="term" value="F:ATP binding"/>
    <property type="evidence" value="ECO:0007669"/>
    <property type="project" value="UniProtKB-UniRule"/>
</dbReference>
<dbReference type="FunFam" id="1.10.510.10:FF:000312">
    <property type="entry name" value="Serine/threonine-protein kinase OXI1"/>
    <property type="match status" value="1"/>
</dbReference>
<feature type="domain" description="Protein kinase" evidence="12">
    <location>
        <begin position="22"/>
        <end position="352"/>
    </location>
</feature>
<protein>
    <recommendedName>
        <fullName evidence="2">non-specific serine/threonine protein kinase</fullName>
        <ecNumber evidence="2">2.7.11.1</ecNumber>
    </recommendedName>
</protein>
<evidence type="ECO:0000313" key="14">
    <source>
        <dbReference type="Proteomes" id="UP001159364"/>
    </source>
</evidence>
<evidence type="ECO:0000256" key="9">
    <source>
        <dbReference type="ARBA" id="ARBA00048679"/>
    </source>
</evidence>
<organism evidence="13 14">
    <name type="scientific">Erythroxylum novogranatense</name>
    <dbReference type="NCBI Taxonomy" id="1862640"/>
    <lineage>
        <taxon>Eukaryota</taxon>
        <taxon>Viridiplantae</taxon>
        <taxon>Streptophyta</taxon>
        <taxon>Embryophyta</taxon>
        <taxon>Tracheophyta</taxon>
        <taxon>Spermatophyta</taxon>
        <taxon>Magnoliopsida</taxon>
        <taxon>eudicotyledons</taxon>
        <taxon>Gunneridae</taxon>
        <taxon>Pentapetalae</taxon>
        <taxon>rosids</taxon>
        <taxon>fabids</taxon>
        <taxon>Malpighiales</taxon>
        <taxon>Erythroxylaceae</taxon>
        <taxon>Erythroxylum</taxon>
    </lineage>
</organism>
<evidence type="ECO:0000256" key="2">
    <source>
        <dbReference type="ARBA" id="ARBA00012513"/>
    </source>
</evidence>
<dbReference type="InterPro" id="IPR000719">
    <property type="entry name" value="Prot_kinase_dom"/>
</dbReference>